<gene>
    <name evidence="1" type="ORF">PK35_05605</name>
</gene>
<organism evidence="1 2">
    <name type="scientific">Neotamlana nanhaiensis</name>
    <dbReference type="NCBI Taxonomy" id="1382798"/>
    <lineage>
        <taxon>Bacteria</taxon>
        <taxon>Pseudomonadati</taxon>
        <taxon>Bacteroidota</taxon>
        <taxon>Flavobacteriia</taxon>
        <taxon>Flavobacteriales</taxon>
        <taxon>Flavobacteriaceae</taxon>
        <taxon>Neotamlana</taxon>
    </lineage>
</organism>
<proteinExistence type="predicted"/>
<accession>A0A0D7W2S9</accession>
<comment type="caution">
    <text evidence="1">The sequence shown here is derived from an EMBL/GenBank/DDBJ whole genome shotgun (WGS) entry which is preliminary data.</text>
</comment>
<sequence>MENTPLIHVYLMPGMAASPKIFENISLPKNQFKIHLLEWIIPSENESITSYVLRLSKHIKHDNIVLLGVSFGGVIVQELSKIIKVKKLIIVSSVKSKNEFPKRMKFAKTTKIYKLAPTKQAQNIDKLSKYTFGKQVTKRIDLYKKYLSVNDEHYLNWAIENMLCWNQIEYQPNIVHIHGDADTVFPIKNIENCMIIKGGTHVMILNKYRWFNKHLPQIILDD</sequence>
<dbReference type="RefSeq" id="WP_044625726.1">
    <property type="nucleotide sequence ID" value="NZ_JTDV01000003.1"/>
</dbReference>
<dbReference type="EMBL" id="JTDV01000003">
    <property type="protein sequence ID" value="KJD33334.1"/>
    <property type="molecule type" value="Genomic_DNA"/>
</dbReference>
<dbReference type="InterPro" id="IPR029058">
    <property type="entry name" value="AB_hydrolase_fold"/>
</dbReference>
<dbReference type="AlphaFoldDB" id="A0A0D7W2S9"/>
<keyword evidence="1" id="KW-0378">Hydrolase</keyword>
<dbReference type="SUPFAM" id="SSF53474">
    <property type="entry name" value="alpha/beta-Hydrolases"/>
    <property type="match status" value="1"/>
</dbReference>
<keyword evidence="2" id="KW-1185">Reference proteome</keyword>
<protein>
    <submittedName>
        <fullName evidence="1">Alpha/beta hydrolase</fullName>
    </submittedName>
</protein>
<dbReference type="Gene3D" id="3.40.50.1820">
    <property type="entry name" value="alpha/beta hydrolase"/>
    <property type="match status" value="1"/>
</dbReference>
<dbReference type="OrthoDB" id="659408at2"/>
<evidence type="ECO:0000313" key="1">
    <source>
        <dbReference type="EMBL" id="KJD33334.1"/>
    </source>
</evidence>
<dbReference type="GO" id="GO:0016787">
    <property type="term" value="F:hydrolase activity"/>
    <property type="evidence" value="ECO:0007669"/>
    <property type="project" value="UniProtKB-KW"/>
</dbReference>
<dbReference type="STRING" id="1382798.PK35_05605"/>
<dbReference type="Proteomes" id="UP000032361">
    <property type="component" value="Unassembled WGS sequence"/>
</dbReference>
<dbReference type="PATRIC" id="fig|1382798.3.peg.2439"/>
<name>A0A0D7W2S9_9FLAO</name>
<reference evidence="1 2" key="1">
    <citation type="journal article" date="2015" name="Antonie Van Leeuwenhoek">
        <title>Tamlana nanhaiensis sp. nov., isolated from surface seawater collected from the South China Sea.</title>
        <authorList>
            <person name="Liu X."/>
            <person name="Lai Q."/>
            <person name="Du Y."/>
            <person name="Li G."/>
            <person name="Sun F."/>
            <person name="Shao Z."/>
        </authorList>
    </citation>
    <scope>NUCLEOTIDE SEQUENCE [LARGE SCALE GENOMIC DNA]</scope>
    <source>
        <strain evidence="1 2">FHC16</strain>
    </source>
</reference>
<evidence type="ECO:0000313" key="2">
    <source>
        <dbReference type="Proteomes" id="UP000032361"/>
    </source>
</evidence>